<dbReference type="GO" id="GO:0004523">
    <property type="term" value="F:RNA-DNA hybrid ribonuclease activity"/>
    <property type="evidence" value="ECO:0007669"/>
    <property type="project" value="InterPro"/>
</dbReference>
<dbReference type="InterPro" id="IPR044730">
    <property type="entry name" value="RNase_H-like_dom_plant"/>
</dbReference>
<accession>A0A061F6I7</accession>
<dbReference type="Gene3D" id="3.30.420.10">
    <property type="entry name" value="Ribonuclease H-like superfamily/Ribonuclease H"/>
    <property type="match status" value="1"/>
</dbReference>
<dbReference type="eggNOG" id="KOG1075">
    <property type="taxonomic scope" value="Eukaryota"/>
</dbReference>
<proteinExistence type="predicted"/>
<feature type="region of interest" description="Disordered" evidence="1">
    <location>
        <begin position="21"/>
        <end position="100"/>
    </location>
</feature>
<dbReference type="AlphaFoldDB" id="A0A061F6I7"/>
<dbReference type="STRING" id="3641.A0A061F6I7"/>
<evidence type="ECO:0000313" key="4">
    <source>
        <dbReference type="Proteomes" id="UP000026915"/>
    </source>
</evidence>
<dbReference type="EMBL" id="CM001883">
    <property type="protein sequence ID" value="EOY10119.1"/>
    <property type="molecule type" value="Genomic_DNA"/>
</dbReference>
<dbReference type="CDD" id="cd06222">
    <property type="entry name" value="RNase_H_like"/>
    <property type="match status" value="1"/>
</dbReference>
<sequence>MRRWVSACQRGRKGLRYLRMDCGPSGATDQDGREVSLGSQRTNNLCDSSKVGSIDNHQENRKGKKNQEKDNTMGQGKSGEGERCFGRGAQSSIDEERSRVVETKLRRQGKVLEQKLINSGLSMSDDIILTNLVKEKDEGRQKRIKSKKSKDKKNKMGQKKIRDQETEEGANEAEQAKIMATREGKVKEALQTMEISRRLGLEFDAERNEVLKQMVEAEERKKQGVSEQGVRCGLGNIYAPNEERYRNEMLEELKQIVTGNDLCWVLRGDFNTVRTEDERMGRGDVRRAVAQFNKFINEVKSNLQLAAGDGKNILFWTDWWIEEGILKDTYPRMYALATNKRGYINEYGGGISLMQANGGQNSMEENCLGKAHSPILLQVKTWKVWSKWKWEWGARWAVPNNMINFFSMWNETEVKRGEYKVWRMAFYAIAWSVWLHRNEMVFKGVVWDADKVYELSKLRVTTWAKAKWPQDYGMVLQTYQDPTLGKIMSKTKEKRAVDDWSKPATGQMKFNVDGAAQGCPRDAGIGGVLRDSDGRIKAIFSKTIGVGDASLAKVRAIREAFFVFAASKWSQTHKLIIESDSKNAVK</sequence>
<dbReference type="PROSITE" id="PS50879">
    <property type="entry name" value="RNASE_H_1"/>
    <property type="match status" value="1"/>
</dbReference>
<organism evidence="3 4">
    <name type="scientific">Theobroma cacao</name>
    <name type="common">Cacao</name>
    <name type="synonym">Cocoa</name>
    <dbReference type="NCBI Taxonomy" id="3641"/>
    <lineage>
        <taxon>Eukaryota</taxon>
        <taxon>Viridiplantae</taxon>
        <taxon>Streptophyta</taxon>
        <taxon>Embryophyta</taxon>
        <taxon>Tracheophyta</taxon>
        <taxon>Spermatophyta</taxon>
        <taxon>Magnoliopsida</taxon>
        <taxon>eudicotyledons</taxon>
        <taxon>Gunneridae</taxon>
        <taxon>Pentapetalae</taxon>
        <taxon>rosids</taxon>
        <taxon>malvids</taxon>
        <taxon>Malvales</taxon>
        <taxon>Malvaceae</taxon>
        <taxon>Byttnerioideae</taxon>
        <taxon>Theobroma</taxon>
    </lineage>
</organism>
<dbReference type="SUPFAM" id="SSF56219">
    <property type="entry name" value="DNase I-like"/>
    <property type="match status" value="1"/>
</dbReference>
<feature type="domain" description="RNase H type-1" evidence="2">
    <location>
        <begin position="504"/>
        <end position="586"/>
    </location>
</feature>
<dbReference type="InterPro" id="IPR002156">
    <property type="entry name" value="RNaseH_domain"/>
</dbReference>
<feature type="compositionally biased region" description="Basic and acidic residues" evidence="1">
    <location>
        <begin position="56"/>
        <end position="71"/>
    </location>
</feature>
<feature type="region of interest" description="Disordered" evidence="1">
    <location>
        <begin position="136"/>
        <end position="173"/>
    </location>
</feature>
<keyword evidence="4" id="KW-1185">Reference proteome</keyword>
<dbReference type="GO" id="GO:0003676">
    <property type="term" value="F:nucleic acid binding"/>
    <property type="evidence" value="ECO:0007669"/>
    <property type="project" value="InterPro"/>
</dbReference>
<evidence type="ECO:0000259" key="2">
    <source>
        <dbReference type="PROSITE" id="PS50879"/>
    </source>
</evidence>
<reference evidence="3 4" key="1">
    <citation type="journal article" date="2013" name="Genome Biol.">
        <title>The genome sequence of the most widely cultivated cacao type and its use to identify candidate genes regulating pod color.</title>
        <authorList>
            <person name="Motamayor J.C."/>
            <person name="Mockaitis K."/>
            <person name="Schmutz J."/>
            <person name="Haiminen N."/>
            <person name="Iii D.L."/>
            <person name="Cornejo O."/>
            <person name="Findley S.D."/>
            <person name="Zheng P."/>
            <person name="Utro F."/>
            <person name="Royaert S."/>
            <person name="Saski C."/>
            <person name="Jenkins J."/>
            <person name="Podicheti R."/>
            <person name="Zhao M."/>
            <person name="Scheffler B.E."/>
            <person name="Stack J.C."/>
            <person name="Feltus F.A."/>
            <person name="Mustiga G.M."/>
            <person name="Amores F."/>
            <person name="Phillips W."/>
            <person name="Marelli J.P."/>
            <person name="May G.D."/>
            <person name="Shapiro H."/>
            <person name="Ma J."/>
            <person name="Bustamante C.D."/>
            <person name="Schnell R.J."/>
            <person name="Main D."/>
            <person name="Gilbert D."/>
            <person name="Parida L."/>
            <person name="Kuhn D.N."/>
        </authorList>
    </citation>
    <scope>NUCLEOTIDE SEQUENCE [LARGE SCALE GENOMIC DNA]</scope>
    <source>
        <strain evidence="4">cv. Matina 1-6</strain>
    </source>
</reference>
<dbReference type="SUPFAM" id="SSF53098">
    <property type="entry name" value="Ribonuclease H-like"/>
    <property type="match status" value="1"/>
</dbReference>
<dbReference type="InParanoid" id="A0A061F6I7"/>
<name>A0A061F6I7_THECC</name>
<evidence type="ECO:0000313" key="3">
    <source>
        <dbReference type="EMBL" id="EOY10119.1"/>
    </source>
</evidence>
<dbReference type="HOGENOM" id="CLU_465729_0_0_1"/>
<protein>
    <recommendedName>
        <fullName evidence="2">RNase H type-1 domain-containing protein</fullName>
    </recommendedName>
</protein>
<dbReference type="InterPro" id="IPR036691">
    <property type="entry name" value="Endo/exonu/phosph_ase_sf"/>
</dbReference>
<evidence type="ECO:0000256" key="1">
    <source>
        <dbReference type="SAM" id="MobiDB-lite"/>
    </source>
</evidence>
<dbReference type="Proteomes" id="UP000026915">
    <property type="component" value="Chromosome 5"/>
</dbReference>
<dbReference type="PANTHER" id="PTHR33033:SF121">
    <property type="entry name" value="POLYNUCLEOTIDYL TRANSFERASE, RIBONUCLEASE H-LIKE SUPERFAMILY PROTEIN"/>
    <property type="match status" value="1"/>
</dbReference>
<gene>
    <name evidence="3" type="ORF">TCM_025497</name>
</gene>
<dbReference type="PANTHER" id="PTHR33033">
    <property type="entry name" value="POLYNUCLEOTIDYL TRANSFERASE, RIBONUCLEASE H-LIKE SUPERFAMILY PROTEIN-RELATED"/>
    <property type="match status" value="1"/>
</dbReference>
<dbReference type="InterPro" id="IPR036397">
    <property type="entry name" value="RNaseH_sf"/>
</dbReference>
<feature type="compositionally biased region" description="Polar residues" evidence="1">
    <location>
        <begin position="37"/>
        <end position="51"/>
    </location>
</feature>
<dbReference type="Gramene" id="EOY10119">
    <property type="protein sequence ID" value="EOY10119"/>
    <property type="gene ID" value="TCM_025497"/>
</dbReference>
<dbReference type="InterPro" id="IPR012337">
    <property type="entry name" value="RNaseH-like_sf"/>
</dbReference>
<dbReference type="Pfam" id="PF13456">
    <property type="entry name" value="RVT_3"/>
    <property type="match status" value="1"/>
</dbReference>
<feature type="compositionally biased region" description="Basic residues" evidence="1">
    <location>
        <begin position="142"/>
        <end position="159"/>
    </location>
</feature>